<organism evidence="3 4">
    <name type="scientific">Streptomyces griseofuscus</name>
    <dbReference type="NCBI Taxonomy" id="146922"/>
    <lineage>
        <taxon>Bacteria</taxon>
        <taxon>Bacillati</taxon>
        <taxon>Actinomycetota</taxon>
        <taxon>Actinomycetes</taxon>
        <taxon>Kitasatosporales</taxon>
        <taxon>Streptomycetaceae</taxon>
        <taxon>Streptomyces</taxon>
    </lineage>
</organism>
<dbReference type="Gene3D" id="2.60.40.10">
    <property type="entry name" value="Immunoglobulins"/>
    <property type="match status" value="3"/>
</dbReference>
<dbReference type="CDD" id="cd12962">
    <property type="entry name" value="X25_BaPul_like"/>
    <property type="match status" value="1"/>
</dbReference>
<dbReference type="GO" id="GO:0005975">
    <property type="term" value="P:carbohydrate metabolic process"/>
    <property type="evidence" value="ECO:0007669"/>
    <property type="project" value="InterPro"/>
</dbReference>
<protein>
    <submittedName>
        <fullName evidence="3">Glycogen debranching enzyme</fullName>
        <ecNumber evidence="3">3.2.1.196</ecNumber>
    </submittedName>
</protein>
<evidence type="ECO:0000259" key="2">
    <source>
        <dbReference type="SMART" id="SM00642"/>
    </source>
</evidence>
<dbReference type="InterPro" id="IPR054409">
    <property type="entry name" value="X25_BaPul-like"/>
</dbReference>
<dbReference type="Proteomes" id="UP000516422">
    <property type="component" value="Chromosome"/>
</dbReference>
<dbReference type="EMBL" id="CP051006">
    <property type="protein sequence ID" value="QNT94677.1"/>
    <property type="molecule type" value="Genomic_DNA"/>
</dbReference>
<dbReference type="InterPro" id="IPR004193">
    <property type="entry name" value="Glyco_hydro_13_N"/>
</dbReference>
<dbReference type="InterPro" id="IPR014756">
    <property type="entry name" value="Ig_E-set"/>
</dbReference>
<gene>
    <name evidence="3" type="primary">glgX_3</name>
    <name evidence="3" type="ORF">HEP81_04400</name>
</gene>
<proteinExistence type="inferred from homology"/>
<name>A0A7H1Q2Z7_9ACTN</name>
<keyword evidence="3" id="KW-0326">Glycosidase</keyword>
<reference evidence="3 4" key="1">
    <citation type="submission" date="2020-04" db="EMBL/GenBank/DDBJ databases">
        <title>Characterization and engineering of Streptomyces griseofuscus DSM40191 as a potential heterologous host for expression of BGCs.</title>
        <authorList>
            <person name="Gren T."/>
            <person name="Whitford C.M."/>
            <person name="Mohite O.S."/>
            <person name="Joergensen T.S."/>
            <person name="Nielsen J.B."/>
            <person name="Lee S.Y."/>
            <person name="Weber T."/>
        </authorList>
    </citation>
    <scope>NUCLEOTIDE SEQUENCE [LARGE SCALE GENOMIC DNA]</scope>
    <source>
        <strain evidence="3 4">DSM 40191</strain>
    </source>
</reference>
<dbReference type="PANTHER" id="PTHR43002">
    <property type="entry name" value="GLYCOGEN DEBRANCHING ENZYME"/>
    <property type="match status" value="1"/>
</dbReference>
<dbReference type="KEGG" id="sgf:HEP81_04400"/>
<dbReference type="Pfam" id="PF02922">
    <property type="entry name" value="CBM_48"/>
    <property type="match status" value="1"/>
</dbReference>
<dbReference type="Pfam" id="PF00128">
    <property type="entry name" value="Alpha-amylase"/>
    <property type="match status" value="1"/>
</dbReference>
<dbReference type="InterPro" id="IPR017853">
    <property type="entry name" value="GH"/>
</dbReference>
<sequence length="882" mass="92908">MSRRLSRRIPSPCRRIPSSCRGANSLRIAASLRTAARRAATLAASIALLGGGSVGLSTPVVAAPAAPAAAPTSVVLAGTFDTELGCSADWQPDCAQAKMTLRADGRWKASLNLPAGSYTYKAAVDNSWTENYGSGGVPGGANISLTVPSGGEKVGFVYDPDTHVVTDDSAMPVVTAAGDYQSGLGCAANWSATCTTTTMTDPEGTGVYTYTTTAIPAGAWNTKVILGHSWDTNYGAAGAAGGANIPFTVPADGARTTFSFNSATHLMTVVSNQGATAPLDTLGALYTSAATTFRIWSPESSNVSVTVGGASHAMTATTLSGYTNVYQAVVPGDLKDQPYQFSVGGVAVPDPYAQMVKPGTTQGVVVDTAAVTPSAGGWGSRPALVNREDAVVYELSAHDFTVDPSSGVDAAKRGKFLGLVQTGTTYGGVRTGIDHLKQLGVTAVQLMPSFDFGSTVPNWGYDPVDYNTPEEQYSQFTAPEDRIREYKDMVDQFHRNGIRVIMDVVYNHTYTKSVFGNITGKYYTGTDLSGTGNSIDDGDPMVSRMIQDSLEHWVRDYGVDGFRFDLAGVHYYKDAYNWANYLETTYPDRDLMFYGEPWNGGAGDPNEAQKVRYGTLPALAPVHFGAFNGVYRDAIRGGTNDNVMGFMGGSGNPSAIAFGLTGSPTDADSTATLSDLWTPAFADRPDQTMNYVSIHDNLNLYDKITYSGATGGATGTAGRIDRLAVGTVLTSQGVPVIAEGDEFLRSKVVNGDYDTAKNSYNAPDSVNAIHWGDKITNASAFTYYRDAIALRRATAALRLTTWSAIHNQLTTQVDGSTVIARISSDPGAPTTPDTIVVANPTTTAYTATLPSGTWTKALNSSGATSATDTSCDPQSVTVFTRT</sequence>
<dbReference type="Pfam" id="PF22058">
    <property type="entry name" value="X25_BaPul_like"/>
    <property type="match status" value="2"/>
</dbReference>
<evidence type="ECO:0000313" key="3">
    <source>
        <dbReference type="EMBL" id="QNT94677.1"/>
    </source>
</evidence>
<dbReference type="AlphaFoldDB" id="A0A7H1Q2Z7"/>
<dbReference type="GO" id="GO:0120549">
    <property type="term" value="F:limit dextrin alpha-1,6-maltotetraose-hydrolase activity"/>
    <property type="evidence" value="ECO:0007669"/>
    <property type="project" value="UniProtKB-EC"/>
</dbReference>
<dbReference type="SUPFAM" id="SSF51445">
    <property type="entry name" value="(Trans)glycosidases"/>
    <property type="match status" value="1"/>
</dbReference>
<dbReference type="RefSeq" id="WP_051850291.1">
    <property type="nucleotide sequence ID" value="NZ_CP051006.1"/>
</dbReference>
<dbReference type="SMART" id="SM00642">
    <property type="entry name" value="Aamy"/>
    <property type="match status" value="1"/>
</dbReference>
<dbReference type="InterPro" id="IPR013783">
    <property type="entry name" value="Ig-like_fold"/>
</dbReference>
<evidence type="ECO:0000313" key="4">
    <source>
        <dbReference type="Proteomes" id="UP000516422"/>
    </source>
</evidence>
<dbReference type="GeneID" id="91463961"/>
<dbReference type="InterPro" id="IPR006047">
    <property type="entry name" value="GH13_cat_dom"/>
</dbReference>
<dbReference type="CDD" id="cd11341">
    <property type="entry name" value="AmyAc_Pullulanase_LD-like"/>
    <property type="match status" value="1"/>
</dbReference>
<feature type="domain" description="Glycosyl hydrolase family 13 catalytic" evidence="2">
    <location>
        <begin position="394"/>
        <end position="791"/>
    </location>
</feature>
<dbReference type="EC" id="3.2.1.196" evidence="3"/>
<dbReference type="Gene3D" id="3.20.20.80">
    <property type="entry name" value="Glycosidases"/>
    <property type="match status" value="1"/>
</dbReference>
<keyword evidence="3" id="KW-0378">Hydrolase</keyword>
<accession>A0A7H1Q2Z7</accession>
<evidence type="ECO:0000256" key="1">
    <source>
        <dbReference type="ARBA" id="ARBA00008061"/>
    </source>
</evidence>
<dbReference type="SUPFAM" id="SSF81296">
    <property type="entry name" value="E set domains"/>
    <property type="match status" value="1"/>
</dbReference>
<comment type="similarity">
    <text evidence="1">Belongs to the glycosyl hydrolase 13 family.</text>
</comment>